<dbReference type="RefSeq" id="WP_205156823.1">
    <property type="nucleotide sequence ID" value="NZ_JAFEUM010000001.1"/>
</dbReference>
<dbReference type="InterPro" id="IPR009003">
    <property type="entry name" value="Peptidase_S1_PA"/>
</dbReference>
<evidence type="ECO:0000313" key="2">
    <source>
        <dbReference type="Proteomes" id="UP000809621"/>
    </source>
</evidence>
<comment type="caution">
    <text evidence="1">The sequence shown here is derived from an EMBL/GenBank/DDBJ whole genome shotgun (WGS) entry which is preliminary data.</text>
</comment>
<organism evidence="1 2">
    <name type="scientific">Vibrio ulleungensis</name>
    <dbReference type="NCBI Taxonomy" id="2807619"/>
    <lineage>
        <taxon>Bacteria</taxon>
        <taxon>Pseudomonadati</taxon>
        <taxon>Pseudomonadota</taxon>
        <taxon>Gammaproteobacteria</taxon>
        <taxon>Vibrionales</taxon>
        <taxon>Vibrionaceae</taxon>
        <taxon>Vibrio</taxon>
    </lineage>
</organism>
<dbReference type="PANTHER" id="PTHR43019:SF23">
    <property type="entry name" value="PROTEASE DO-LIKE 5, CHLOROPLASTIC"/>
    <property type="match status" value="1"/>
</dbReference>
<dbReference type="Proteomes" id="UP000809621">
    <property type="component" value="Unassembled WGS sequence"/>
</dbReference>
<reference evidence="1 2" key="1">
    <citation type="submission" date="2021-02" db="EMBL/GenBank/DDBJ databases">
        <authorList>
            <person name="Park J.-S."/>
        </authorList>
    </citation>
    <scope>NUCLEOTIDE SEQUENCE [LARGE SCALE GENOMIC DNA]</scope>
    <source>
        <strain evidence="1 2">188UL20-2</strain>
    </source>
</reference>
<dbReference type="EMBL" id="JAFEUM010000001">
    <property type="protein sequence ID" value="MBM7035205.1"/>
    <property type="molecule type" value="Genomic_DNA"/>
</dbReference>
<proteinExistence type="predicted"/>
<keyword evidence="2" id="KW-1185">Reference proteome</keyword>
<dbReference type="PANTHER" id="PTHR43019">
    <property type="entry name" value="SERINE ENDOPROTEASE DEGS"/>
    <property type="match status" value="1"/>
</dbReference>
<gene>
    <name evidence="1" type="ORF">JQC93_02195</name>
</gene>
<dbReference type="Gene3D" id="2.40.10.10">
    <property type="entry name" value="Trypsin-like serine proteases"/>
    <property type="match status" value="2"/>
</dbReference>
<evidence type="ECO:0000313" key="1">
    <source>
        <dbReference type="EMBL" id="MBM7035205.1"/>
    </source>
</evidence>
<dbReference type="SUPFAM" id="SSF50494">
    <property type="entry name" value="Trypsin-like serine proteases"/>
    <property type="match status" value="1"/>
</dbReference>
<name>A0ABS2HC83_9VIBR</name>
<protein>
    <submittedName>
        <fullName evidence="1">Trypsin-like peptidase domain-containing protein</fullName>
    </submittedName>
</protein>
<accession>A0ABS2HC83</accession>
<sequence length="253" mass="27288">MSAWLHSIIRFLLIVIVVITVLPAFASAPDTIEKVKPAIVGIGTYNKLKTPRATLLGTGFVVSENLVATNAHVVPESLEVKGSSIVIFKSVGSKNQYQSATVIARDRIHDLALLKVQNLKLSPLALSTQKVREGEIYLYTGFPIGAVLGLHPATHRGMISSITPVAIPANNSKELTLEQVKQLKKNPYKVYQIDGTAYPGNSGSPVYDSETGNVVAVINKVLVKKTRESALTDPSAITYAIPVEHLRALINSQ</sequence>
<dbReference type="InterPro" id="IPR043504">
    <property type="entry name" value="Peptidase_S1_PA_chymotrypsin"/>
</dbReference>
<dbReference type="Pfam" id="PF13365">
    <property type="entry name" value="Trypsin_2"/>
    <property type="match status" value="1"/>
</dbReference>